<evidence type="ECO:0000313" key="2">
    <source>
        <dbReference type="EMBL" id="MDY7230262.1"/>
    </source>
</evidence>
<keyword evidence="1" id="KW-0472">Membrane</keyword>
<gene>
    <name evidence="2" type="ORF">SYV04_27950</name>
</gene>
<evidence type="ECO:0008006" key="4">
    <source>
        <dbReference type="Google" id="ProtNLM"/>
    </source>
</evidence>
<accession>A0ABU5HBS3</accession>
<evidence type="ECO:0000313" key="3">
    <source>
        <dbReference type="Proteomes" id="UP001291309"/>
    </source>
</evidence>
<evidence type="ECO:0000256" key="1">
    <source>
        <dbReference type="SAM" id="Phobius"/>
    </source>
</evidence>
<dbReference type="EMBL" id="JAXIVS010000010">
    <property type="protein sequence ID" value="MDY7230262.1"/>
    <property type="molecule type" value="Genomic_DNA"/>
</dbReference>
<proteinExistence type="predicted"/>
<sequence>MAEPREWRFGLQYLRLEPPNVLWMKCHSTTTLEEAHRVLEVLREQGSQRPLIGVVDVRGAMLDSEVGNLLAREMKPQWFRAIIYVGAGFLQKALIKTLVVALYFNHRWTREIRYADSEEEARALVAQLRAHPPRSD</sequence>
<keyword evidence="3" id="KW-1185">Reference proteome</keyword>
<organism evidence="2 3">
    <name type="scientific">Hyalangium rubrum</name>
    <dbReference type="NCBI Taxonomy" id="3103134"/>
    <lineage>
        <taxon>Bacteria</taxon>
        <taxon>Pseudomonadati</taxon>
        <taxon>Myxococcota</taxon>
        <taxon>Myxococcia</taxon>
        <taxon>Myxococcales</taxon>
        <taxon>Cystobacterineae</taxon>
        <taxon>Archangiaceae</taxon>
        <taxon>Hyalangium</taxon>
    </lineage>
</organism>
<name>A0ABU5HBS3_9BACT</name>
<feature type="transmembrane region" description="Helical" evidence="1">
    <location>
        <begin position="81"/>
        <end position="104"/>
    </location>
</feature>
<dbReference type="Proteomes" id="UP001291309">
    <property type="component" value="Unassembled WGS sequence"/>
</dbReference>
<reference evidence="2 3" key="1">
    <citation type="submission" date="2023-12" db="EMBL/GenBank/DDBJ databases">
        <title>the genome sequence of Hyalangium sp. s54d21.</title>
        <authorList>
            <person name="Zhang X."/>
        </authorList>
    </citation>
    <scope>NUCLEOTIDE SEQUENCE [LARGE SCALE GENOMIC DNA]</scope>
    <source>
        <strain evidence="3">s54d21</strain>
    </source>
</reference>
<comment type="caution">
    <text evidence="2">The sequence shown here is derived from an EMBL/GenBank/DDBJ whole genome shotgun (WGS) entry which is preliminary data.</text>
</comment>
<dbReference type="RefSeq" id="WP_321548982.1">
    <property type="nucleotide sequence ID" value="NZ_JAXIVS010000010.1"/>
</dbReference>
<protein>
    <recommendedName>
        <fullName evidence="4">STAS/SEC14 domain-containing protein</fullName>
    </recommendedName>
</protein>
<keyword evidence="1" id="KW-1133">Transmembrane helix</keyword>
<keyword evidence="1" id="KW-0812">Transmembrane</keyword>